<sequence>MKRKFVNVLIGLLTAAVIVVAYVIPMVASSYHISGLRYDILIITIIAAVIILASGAFEYIISLPLAEFLKQIEQTWSTRGSLEILPKTGQPREMVQITNTISAIVAANARRISELQNMAGYTETYQRLVTTMSHQMRTPVTGLNWALTSIHDDIAKGKLPDQSLVDEAHQASERIGTLVEELLVGISEQGSAKPEYRPIDLEECVDRILSESDLSAKQRQIRFAVTKHKSPLPLIHGNEQEIRFALHSIITNAIYYSNEGGTVSITAESDGKNSSITVHNNGPAIMENEKAVIFSQFGRSDRAIRVNPDGSGLGLYLTKKIVIDHGGAISFESDPKTGTSFKISFPLSNRGQLETFIHY</sequence>
<dbReference type="InterPro" id="IPR003661">
    <property type="entry name" value="HisK_dim/P_dom"/>
</dbReference>
<evidence type="ECO:0000313" key="10">
    <source>
        <dbReference type="Proteomes" id="UP000178413"/>
    </source>
</evidence>
<name>A0A1G2ML68_9BACT</name>
<evidence type="ECO:0000259" key="8">
    <source>
        <dbReference type="PROSITE" id="PS50109"/>
    </source>
</evidence>
<feature type="domain" description="Histidine kinase" evidence="8">
    <location>
        <begin position="131"/>
        <end position="349"/>
    </location>
</feature>
<dbReference type="AlphaFoldDB" id="A0A1G2ML68"/>
<keyword evidence="6" id="KW-0902">Two-component regulatory system</keyword>
<organism evidence="9 10">
    <name type="scientific">Candidatus Taylorbacteria bacterium RIFCSPHIGHO2_02_FULL_44_12</name>
    <dbReference type="NCBI Taxonomy" id="1802308"/>
    <lineage>
        <taxon>Bacteria</taxon>
        <taxon>Candidatus Tayloriibacteriota</taxon>
    </lineage>
</organism>
<dbReference type="InterPro" id="IPR050351">
    <property type="entry name" value="BphY/WalK/GraS-like"/>
</dbReference>
<evidence type="ECO:0000256" key="1">
    <source>
        <dbReference type="ARBA" id="ARBA00000085"/>
    </source>
</evidence>
<dbReference type="SUPFAM" id="SSF47384">
    <property type="entry name" value="Homodimeric domain of signal transducing histidine kinase"/>
    <property type="match status" value="1"/>
</dbReference>
<dbReference type="InterPro" id="IPR036097">
    <property type="entry name" value="HisK_dim/P_sf"/>
</dbReference>
<dbReference type="InterPro" id="IPR003594">
    <property type="entry name" value="HATPase_dom"/>
</dbReference>
<dbReference type="SMART" id="SM00387">
    <property type="entry name" value="HATPase_c"/>
    <property type="match status" value="1"/>
</dbReference>
<evidence type="ECO:0000256" key="7">
    <source>
        <dbReference type="SAM" id="Phobius"/>
    </source>
</evidence>
<dbReference type="GO" id="GO:0000155">
    <property type="term" value="F:phosphorelay sensor kinase activity"/>
    <property type="evidence" value="ECO:0007669"/>
    <property type="project" value="InterPro"/>
</dbReference>
<proteinExistence type="predicted"/>
<dbReference type="PANTHER" id="PTHR45453:SF1">
    <property type="entry name" value="PHOSPHATE REGULON SENSOR PROTEIN PHOR"/>
    <property type="match status" value="1"/>
</dbReference>
<protein>
    <recommendedName>
        <fullName evidence="2">histidine kinase</fullName>
        <ecNumber evidence="2">2.7.13.3</ecNumber>
    </recommendedName>
</protein>
<comment type="caution">
    <text evidence="9">The sequence shown here is derived from an EMBL/GenBank/DDBJ whole genome shotgun (WGS) entry which is preliminary data.</text>
</comment>
<dbReference type="Proteomes" id="UP000178413">
    <property type="component" value="Unassembled WGS sequence"/>
</dbReference>
<dbReference type="EC" id="2.7.13.3" evidence="2"/>
<dbReference type="GO" id="GO:0016036">
    <property type="term" value="P:cellular response to phosphate starvation"/>
    <property type="evidence" value="ECO:0007669"/>
    <property type="project" value="TreeGrafter"/>
</dbReference>
<dbReference type="STRING" id="1802308.A3D50_00260"/>
<reference evidence="9 10" key="1">
    <citation type="journal article" date="2016" name="Nat. Commun.">
        <title>Thousands of microbial genomes shed light on interconnected biogeochemical processes in an aquifer system.</title>
        <authorList>
            <person name="Anantharaman K."/>
            <person name="Brown C.T."/>
            <person name="Hug L.A."/>
            <person name="Sharon I."/>
            <person name="Castelle C.J."/>
            <person name="Probst A.J."/>
            <person name="Thomas B.C."/>
            <person name="Singh A."/>
            <person name="Wilkins M.J."/>
            <person name="Karaoz U."/>
            <person name="Brodie E.L."/>
            <person name="Williams K.H."/>
            <person name="Hubbard S.S."/>
            <person name="Banfield J.F."/>
        </authorList>
    </citation>
    <scope>NUCLEOTIDE SEQUENCE [LARGE SCALE GENOMIC DNA]</scope>
</reference>
<keyword evidence="4" id="KW-0808">Transferase</keyword>
<dbReference type="Gene3D" id="1.10.287.130">
    <property type="match status" value="1"/>
</dbReference>
<keyword evidence="7" id="KW-0812">Transmembrane</keyword>
<dbReference type="SMART" id="SM00388">
    <property type="entry name" value="HisKA"/>
    <property type="match status" value="1"/>
</dbReference>
<dbReference type="InterPro" id="IPR036890">
    <property type="entry name" value="HATPase_C_sf"/>
</dbReference>
<dbReference type="InterPro" id="IPR004358">
    <property type="entry name" value="Sig_transdc_His_kin-like_C"/>
</dbReference>
<keyword evidence="5" id="KW-0418">Kinase</keyword>
<evidence type="ECO:0000256" key="6">
    <source>
        <dbReference type="ARBA" id="ARBA00023012"/>
    </source>
</evidence>
<dbReference type="Gene3D" id="3.30.565.10">
    <property type="entry name" value="Histidine kinase-like ATPase, C-terminal domain"/>
    <property type="match status" value="1"/>
</dbReference>
<dbReference type="CDD" id="cd00082">
    <property type="entry name" value="HisKA"/>
    <property type="match status" value="1"/>
</dbReference>
<dbReference type="Pfam" id="PF00512">
    <property type="entry name" value="HisKA"/>
    <property type="match status" value="1"/>
</dbReference>
<feature type="transmembrane region" description="Helical" evidence="7">
    <location>
        <begin position="7"/>
        <end position="28"/>
    </location>
</feature>
<dbReference type="GO" id="GO:0004721">
    <property type="term" value="F:phosphoprotein phosphatase activity"/>
    <property type="evidence" value="ECO:0007669"/>
    <property type="project" value="TreeGrafter"/>
</dbReference>
<gene>
    <name evidence="9" type="ORF">A3D50_00260</name>
</gene>
<evidence type="ECO:0000256" key="4">
    <source>
        <dbReference type="ARBA" id="ARBA00022679"/>
    </source>
</evidence>
<dbReference type="Pfam" id="PF02518">
    <property type="entry name" value="HATPase_c"/>
    <property type="match status" value="1"/>
</dbReference>
<evidence type="ECO:0000256" key="5">
    <source>
        <dbReference type="ARBA" id="ARBA00022777"/>
    </source>
</evidence>
<keyword evidence="3" id="KW-0597">Phosphoprotein</keyword>
<feature type="transmembrane region" description="Helical" evidence="7">
    <location>
        <begin position="40"/>
        <end position="61"/>
    </location>
</feature>
<dbReference type="InterPro" id="IPR005467">
    <property type="entry name" value="His_kinase_dom"/>
</dbReference>
<dbReference type="SUPFAM" id="SSF55874">
    <property type="entry name" value="ATPase domain of HSP90 chaperone/DNA topoisomerase II/histidine kinase"/>
    <property type="match status" value="1"/>
</dbReference>
<comment type="catalytic activity">
    <reaction evidence="1">
        <text>ATP + protein L-histidine = ADP + protein N-phospho-L-histidine.</text>
        <dbReference type="EC" id="2.7.13.3"/>
    </reaction>
</comment>
<keyword evidence="7" id="KW-1133">Transmembrane helix</keyword>
<dbReference type="PROSITE" id="PS50109">
    <property type="entry name" value="HIS_KIN"/>
    <property type="match status" value="1"/>
</dbReference>
<evidence type="ECO:0000256" key="2">
    <source>
        <dbReference type="ARBA" id="ARBA00012438"/>
    </source>
</evidence>
<evidence type="ECO:0000313" key="9">
    <source>
        <dbReference type="EMBL" id="OHA24484.1"/>
    </source>
</evidence>
<dbReference type="GO" id="GO:0005886">
    <property type="term" value="C:plasma membrane"/>
    <property type="evidence" value="ECO:0007669"/>
    <property type="project" value="TreeGrafter"/>
</dbReference>
<dbReference type="EMBL" id="MHRM01000003">
    <property type="protein sequence ID" value="OHA24484.1"/>
    <property type="molecule type" value="Genomic_DNA"/>
</dbReference>
<dbReference type="PANTHER" id="PTHR45453">
    <property type="entry name" value="PHOSPHATE REGULON SENSOR PROTEIN PHOR"/>
    <property type="match status" value="1"/>
</dbReference>
<accession>A0A1G2ML68</accession>
<evidence type="ECO:0000256" key="3">
    <source>
        <dbReference type="ARBA" id="ARBA00022553"/>
    </source>
</evidence>
<dbReference type="CDD" id="cd00075">
    <property type="entry name" value="HATPase"/>
    <property type="match status" value="1"/>
</dbReference>
<dbReference type="PRINTS" id="PR00344">
    <property type="entry name" value="BCTRLSENSOR"/>
</dbReference>
<keyword evidence="7" id="KW-0472">Membrane</keyword>